<evidence type="ECO:0000313" key="1">
    <source>
        <dbReference type="EMBL" id="SDW87783.1"/>
    </source>
</evidence>
<protein>
    <submittedName>
        <fullName evidence="1">Uncharacterized protein</fullName>
    </submittedName>
</protein>
<gene>
    <name evidence="1" type="ORF">SAMN05421783_11013</name>
</gene>
<dbReference type="Proteomes" id="UP000198816">
    <property type="component" value="Unassembled WGS sequence"/>
</dbReference>
<keyword evidence="2" id="KW-1185">Reference proteome</keyword>
<accession>A0A1H2X4F0</accession>
<sequence length="196" mass="21159">MKKEGKDEIVRKIAKEIAKGRDPALMAEREGVPKTTWNRWIREARESVPEKVRLAVKTKAGQKKAVAAVANHLASSVTVNRKGIDILLEVDSLLADCLILRNAAFTKDKDGNIGAELKEEFGPGILRDAIKSKVAVLTAASKIIETLMSGQRVAATQAAIVEAVEAASPEAKVKLVEAFRGIQARYGVLGPAERSH</sequence>
<dbReference type="EMBL" id="FNNZ01000010">
    <property type="protein sequence ID" value="SDW87783.1"/>
    <property type="molecule type" value="Genomic_DNA"/>
</dbReference>
<reference evidence="2" key="1">
    <citation type="submission" date="2016-10" db="EMBL/GenBank/DDBJ databases">
        <authorList>
            <person name="Varghese N."/>
            <person name="Submissions S."/>
        </authorList>
    </citation>
    <scope>NUCLEOTIDE SEQUENCE [LARGE SCALE GENOMIC DNA]</scope>
    <source>
        <strain evidence="2">DSM 217</strain>
    </source>
</reference>
<organism evidence="1 2">
    <name type="scientific">Thiocapsa roseopersicina</name>
    <dbReference type="NCBI Taxonomy" id="1058"/>
    <lineage>
        <taxon>Bacteria</taxon>
        <taxon>Pseudomonadati</taxon>
        <taxon>Pseudomonadota</taxon>
        <taxon>Gammaproteobacteria</taxon>
        <taxon>Chromatiales</taxon>
        <taxon>Chromatiaceae</taxon>
        <taxon>Thiocapsa</taxon>
    </lineage>
</organism>
<evidence type="ECO:0000313" key="2">
    <source>
        <dbReference type="Proteomes" id="UP000198816"/>
    </source>
</evidence>
<name>A0A1H2X4F0_THIRO</name>
<proteinExistence type="predicted"/>
<dbReference type="AlphaFoldDB" id="A0A1H2X4F0"/>